<name>A0A2A9FJF3_9PSEU</name>
<keyword evidence="4" id="KW-1185">Reference proteome</keyword>
<feature type="region of interest" description="Disordered" evidence="1">
    <location>
        <begin position="103"/>
        <end position="137"/>
    </location>
</feature>
<dbReference type="InterPro" id="IPR025295">
    <property type="entry name" value="eCIS_core_dom"/>
</dbReference>
<proteinExistence type="predicted"/>
<dbReference type="RefSeq" id="WP_170069954.1">
    <property type="nucleotide sequence ID" value="NZ_JBIAKZ010000033.1"/>
</dbReference>
<evidence type="ECO:0000256" key="1">
    <source>
        <dbReference type="SAM" id="MobiDB-lite"/>
    </source>
</evidence>
<dbReference type="EMBL" id="PDJK01000002">
    <property type="protein sequence ID" value="PFG50692.1"/>
    <property type="molecule type" value="Genomic_DNA"/>
</dbReference>
<organism evidence="3 4">
    <name type="scientific">Amycolatopsis sulphurea</name>
    <dbReference type="NCBI Taxonomy" id="76022"/>
    <lineage>
        <taxon>Bacteria</taxon>
        <taxon>Bacillati</taxon>
        <taxon>Actinomycetota</taxon>
        <taxon>Actinomycetes</taxon>
        <taxon>Pseudonocardiales</taxon>
        <taxon>Pseudonocardiaceae</taxon>
        <taxon>Amycolatopsis</taxon>
    </lineage>
</organism>
<reference evidence="3 4" key="1">
    <citation type="submission" date="2017-10" db="EMBL/GenBank/DDBJ databases">
        <title>Sequencing the genomes of 1000 actinobacteria strains.</title>
        <authorList>
            <person name="Klenk H.-P."/>
        </authorList>
    </citation>
    <scope>NUCLEOTIDE SEQUENCE [LARGE SCALE GENOMIC DNA]</scope>
    <source>
        <strain evidence="3 4">DSM 46092</strain>
    </source>
</reference>
<evidence type="ECO:0000313" key="3">
    <source>
        <dbReference type="EMBL" id="PFG50692.1"/>
    </source>
</evidence>
<dbReference type="Proteomes" id="UP000243542">
    <property type="component" value="Unassembled WGS sequence"/>
</dbReference>
<comment type="caution">
    <text evidence="3">The sequence shown here is derived from an EMBL/GenBank/DDBJ whole genome shotgun (WGS) entry which is preliminary data.</text>
</comment>
<feature type="domain" description="eCIS core" evidence="2">
    <location>
        <begin position="29"/>
        <end position="105"/>
    </location>
</feature>
<evidence type="ECO:0000313" key="4">
    <source>
        <dbReference type="Proteomes" id="UP000243542"/>
    </source>
</evidence>
<accession>A0A2A9FJF3</accession>
<feature type="compositionally biased region" description="Basic and acidic residues" evidence="1">
    <location>
        <begin position="119"/>
        <end position="137"/>
    </location>
</feature>
<dbReference type="AlphaFoldDB" id="A0A2A9FJF3"/>
<sequence length="413" mass="44730">MMVLPGPREAAQPMAPPIVRAVVQTPGMPLDPAVQPFAAERPGWDFSRVRVHTDAQAAESAEAVQAKAYTVGRHIVFGPGQYRPETAAGRNLLRHELGHVRQQRSVADALPSRLPLSDPGERAEREASTGDVHEHGQPRVQRELAAYAKPHTEYAPGSLYGTANQSVTSTADAPGIQTALAPLIAAHKVGTRTVGDVTYFFSQGAAVADVEAALNTAGYVKAKDMAAALLSEHQAFLYVKGEVTRMSSLFGTTEVGRRSENLAPRAARPLTEAERVEARKVFAGSLNLDRITLTEGQLTAIGGYARTLPDSINFPSGSATGSGFMPWLIHELTHTWQYQHGYSVLRTGYHAVVSTYDYGGDAELTARTARGQGFTSFNTEQQGDILQEYYRRLVTPGRGPLAPFLPYLKEVQR</sequence>
<dbReference type="Pfam" id="PF13699">
    <property type="entry name" value="eCIS_core"/>
    <property type="match status" value="1"/>
</dbReference>
<gene>
    <name evidence="3" type="ORF">ATK36_5937</name>
</gene>
<evidence type="ECO:0000259" key="2">
    <source>
        <dbReference type="Pfam" id="PF13699"/>
    </source>
</evidence>
<protein>
    <submittedName>
        <fullName evidence="3">Uncharacterized protein DUF4157</fullName>
    </submittedName>
</protein>